<evidence type="ECO:0000313" key="2">
    <source>
        <dbReference type="Proteomes" id="UP000041770"/>
    </source>
</evidence>
<sequence>MVKARNQCREENDDAKDINRKHKTYAAIGEATKHKTDTILPIVDQL</sequence>
<dbReference type="AlphaFoldDB" id="A0A655T5Y9"/>
<dbReference type="EMBL" id="CWQY01000013">
    <property type="protein sequence ID" value="CSC74665.1"/>
    <property type="molecule type" value="Genomic_DNA"/>
</dbReference>
<evidence type="ECO:0000313" key="1">
    <source>
        <dbReference type="EMBL" id="CSC74665.1"/>
    </source>
</evidence>
<gene>
    <name evidence="1" type="ORF">ERS013200_02171</name>
</gene>
<proteinExistence type="predicted"/>
<organism evidence="1 2">
    <name type="scientific">Vibrio cholerae</name>
    <dbReference type="NCBI Taxonomy" id="666"/>
    <lineage>
        <taxon>Bacteria</taxon>
        <taxon>Pseudomonadati</taxon>
        <taxon>Pseudomonadota</taxon>
        <taxon>Gammaproteobacteria</taxon>
        <taxon>Vibrionales</taxon>
        <taxon>Vibrionaceae</taxon>
        <taxon>Vibrio</taxon>
    </lineage>
</organism>
<name>A0A655T5Y9_VIBCL</name>
<accession>A0A655T5Y9</accession>
<dbReference type="Proteomes" id="UP000041770">
    <property type="component" value="Unassembled WGS sequence"/>
</dbReference>
<reference evidence="1 2" key="1">
    <citation type="submission" date="2015-07" db="EMBL/GenBank/DDBJ databases">
        <authorList>
            <consortium name="Pathogen Informatics"/>
        </authorList>
    </citation>
    <scope>NUCLEOTIDE SEQUENCE [LARGE SCALE GENOMIC DNA]</scope>
    <source>
        <strain evidence="1 2">A316</strain>
    </source>
</reference>
<protein>
    <submittedName>
        <fullName evidence="1">Uncharacterized protein</fullName>
    </submittedName>
</protein>